<dbReference type="OrthoDB" id="1028010at2"/>
<feature type="region of interest" description="Disordered" evidence="1">
    <location>
        <begin position="156"/>
        <end position="176"/>
    </location>
</feature>
<organism evidence="2 3">
    <name type="scientific">Methylobacterium haplocladii</name>
    <dbReference type="NCBI Taxonomy" id="1176176"/>
    <lineage>
        <taxon>Bacteria</taxon>
        <taxon>Pseudomonadati</taxon>
        <taxon>Pseudomonadota</taxon>
        <taxon>Alphaproteobacteria</taxon>
        <taxon>Hyphomicrobiales</taxon>
        <taxon>Methylobacteriaceae</taxon>
        <taxon>Methylobacterium</taxon>
    </lineage>
</organism>
<dbReference type="InterPro" id="IPR021686">
    <property type="entry name" value="DUF3268"/>
</dbReference>
<gene>
    <name evidence="2" type="ORF">MHA02_29720</name>
</gene>
<name>A0A512IS96_9HYPH</name>
<protein>
    <submittedName>
        <fullName evidence="2">Uncharacterized protein</fullName>
    </submittedName>
</protein>
<feature type="compositionally biased region" description="Polar residues" evidence="1">
    <location>
        <begin position="166"/>
        <end position="176"/>
    </location>
</feature>
<sequence length="176" mass="19444">MTAPICPTCATAAVLTTGAAVYPNRPDLAAKPIWRCEGCGAYVACHPDTTVPLGTPADAATRAARMNLHQKRLDPLWKEAWREPAYAKNGCGPKTRRSIQKAARERVYAYLAGRMRLTPAECHTGLFTREQCRVAWGVLSATSYAEIRTWARALNPKPRRERKAPSPSSDIQRIAR</sequence>
<dbReference type="RefSeq" id="WP_147079994.1">
    <property type="nucleotide sequence ID" value="NZ_BJZT01000032.1"/>
</dbReference>
<dbReference type="Proteomes" id="UP000321258">
    <property type="component" value="Unassembled WGS sequence"/>
</dbReference>
<reference evidence="2 3" key="1">
    <citation type="submission" date="2019-07" db="EMBL/GenBank/DDBJ databases">
        <title>Whole genome shotgun sequence of Methylobacterium haplocladii NBRC 107714.</title>
        <authorList>
            <person name="Hosoyama A."/>
            <person name="Uohara A."/>
            <person name="Ohji S."/>
            <person name="Ichikawa N."/>
        </authorList>
    </citation>
    <scope>NUCLEOTIDE SEQUENCE [LARGE SCALE GENOMIC DNA]</scope>
    <source>
        <strain evidence="2 3">NBRC 107714</strain>
    </source>
</reference>
<comment type="caution">
    <text evidence="2">The sequence shown here is derived from an EMBL/GenBank/DDBJ whole genome shotgun (WGS) entry which is preliminary data.</text>
</comment>
<evidence type="ECO:0000313" key="2">
    <source>
        <dbReference type="EMBL" id="GEP00585.1"/>
    </source>
</evidence>
<dbReference type="Pfam" id="PF11672">
    <property type="entry name" value="DUF3268"/>
    <property type="match status" value="1"/>
</dbReference>
<evidence type="ECO:0000256" key="1">
    <source>
        <dbReference type="SAM" id="MobiDB-lite"/>
    </source>
</evidence>
<proteinExistence type="predicted"/>
<keyword evidence="3" id="KW-1185">Reference proteome</keyword>
<accession>A0A512IS96</accession>
<dbReference type="EMBL" id="BJZT01000032">
    <property type="protein sequence ID" value="GEP00585.1"/>
    <property type="molecule type" value="Genomic_DNA"/>
</dbReference>
<dbReference type="AlphaFoldDB" id="A0A512IS96"/>
<evidence type="ECO:0000313" key="3">
    <source>
        <dbReference type="Proteomes" id="UP000321258"/>
    </source>
</evidence>